<evidence type="ECO:0000256" key="1">
    <source>
        <dbReference type="SAM" id="MobiDB-lite"/>
    </source>
</evidence>
<evidence type="ECO:0000256" key="2">
    <source>
        <dbReference type="SAM" id="SignalP"/>
    </source>
</evidence>
<dbReference type="PROSITE" id="PS51318">
    <property type="entry name" value="TAT"/>
    <property type="match status" value="1"/>
</dbReference>
<gene>
    <name evidence="3" type="ORF">ACFQZM_16270</name>
</gene>
<dbReference type="NCBIfam" id="TIGR02913">
    <property type="entry name" value="HAF_rpt"/>
    <property type="match status" value="1"/>
</dbReference>
<sequence length="405" mass="40762">MRSERRATTGRRQATGSPRGRRPRRRPLRSAALAAGTAALACGMTMTAWADAPAPKAATNDAYAAALNGDGVVVGYADGPVRWEADGRITRLPDLTGGVVPGGASDVYNVNDAAVAVGVAETDPAQTIYTLHAARWDANGAVTDLDAANVGGLSFALDVDAAGNAVGWSNPGGRIDAVRWDPSGQPHVLATLPGGDSGSAVAINDSGAVAGAARDSGGTWQAARWSPGGAVTALGPVPGQTAATVNEINASGAMVGEATVSGGERAVRWSPAGTPTLLSALPGHVESRAADLNDSGVAAGVSQAADGTPRAVRWDPNGQVAELPALPGTVRSEAYGINNAGAIVGNAYAGGRYHAVRWNPDGTVTDLGTLPAASEARHRTAPRVTCPPTQLPPGRDLCTPNAPRP</sequence>
<reference evidence="4" key="1">
    <citation type="journal article" date="2019" name="Int. J. Syst. Evol. Microbiol.">
        <title>The Global Catalogue of Microorganisms (GCM) 10K type strain sequencing project: providing services to taxonomists for standard genome sequencing and annotation.</title>
        <authorList>
            <consortium name="The Broad Institute Genomics Platform"/>
            <consortium name="The Broad Institute Genome Sequencing Center for Infectious Disease"/>
            <person name="Wu L."/>
            <person name="Ma J."/>
        </authorList>
    </citation>
    <scope>NUCLEOTIDE SEQUENCE [LARGE SCALE GENOMIC DNA]</scope>
    <source>
        <strain evidence="4">JCM 9371</strain>
    </source>
</reference>
<feature type="compositionally biased region" description="Basic residues" evidence="1">
    <location>
        <begin position="19"/>
        <end position="28"/>
    </location>
</feature>
<feature type="region of interest" description="Disordered" evidence="1">
    <location>
        <begin position="373"/>
        <end position="405"/>
    </location>
</feature>
<keyword evidence="4" id="KW-1185">Reference proteome</keyword>
<name>A0ABW2XHW5_9ACTN</name>
<evidence type="ECO:0000313" key="4">
    <source>
        <dbReference type="Proteomes" id="UP001597063"/>
    </source>
</evidence>
<keyword evidence="2" id="KW-0732">Signal</keyword>
<evidence type="ECO:0000313" key="3">
    <source>
        <dbReference type="EMBL" id="MFD0686058.1"/>
    </source>
</evidence>
<dbReference type="EMBL" id="JBHTGP010000008">
    <property type="protein sequence ID" value="MFD0686058.1"/>
    <property type="molecule type" value="Genomic_DNA"/>
</dbReference>
<comment type="caution">
    <text evidence="3">The sequence shown here is derived from an EMBL/GenBank/DDBJ whole genome shotgun (WGS) entry which is preliminary data.</text>
</comment>
<protein>
    <submittedName>
        <fullName evidence="3">Uncharacterized protein</fullName>
    </submittedName>
</protein>
<dbReference type="SUPFAM" id="SSF63829">
    <property type="entry name" value="Calcium-dependent phosphotriesterase"/>
    <property type="match status" value="1"/>
</dbReference>
<feature type="chain" id="PRO_5045260846" evidence="2">
    <location>
        <begin position="51"/>
        <end position="405"/>
    </location>
</feature>
<organism evidence="3 4">
    <name type="scientific">Actinomadura fibrosa</name>
    <dbReference type="NCBI Taxonomy" id="111802"/>
    <lineage>
        <taxon>Bacteria</taxon>
        <taxon>Bacillati</taxon>
        <taxon>Actinomycetota</taxon>
        <taxon>Actinomycetes</taxon>
        <taxon>Streptosporangiales</taxon>
        <taxon>Thermomonosporaceae</taxon>
        <taxon>Actinomadura</taxon>
    </lineage>
</organism>
<feature type="region of interest" description="Disordered" evidence="1">
    <location>
        <begin position="1"/>
        <end position="28"/>
    </location>
</feature>
<proteinExistence type="predicted"/>
<dbReference type="RefSeq" id="WP_131756676.1">
    <property type="nucleotide sequence ID" value="NZ_CAACUY010000019.1"/>
</dbReference>
<feature type="signal peptide" evidence="2">
    <location>
        <begin position="1"/>
        <end position="50"/>
    </location>
</feature>
<accession>A0ABW2XHW5</accession>
<dbReference type="InterPro" id="IPR014262">
    <property type="entry name" value="HAF_rpt"/>
</dbReference>
<dbReference type="Proteomes" id="UP001597063">
    <property type="component" value="Unassembled WGS sequence"/>
</dbReference>
<dbReference type="InterPro" id="IPR006311">
    <property type="entry name" value="TAT_signal"/>
</dbReference>